<dbReference type="InterPro" id="IPR023795">
    <property type="entry name" value="Serpin_CS"/>
</dbReference>
<dbReference type="InterPro" id="IPR042178">
    <property type="entry name" value="Serpin_sf_1"/>
</dbReference>
<evidence type="ECO:0000259" key="1">
    <source>
        <dbReference type="Pfam" id="PF00079"/>
    </source>
</evidence>
<sequence length="114" mass="12864">MKETTVSVEVPRFKVEHSFSLKEKLKEMGLTDLFRMLEDSNFGLYISDAFHKAFLEVNEEGSEAAAATAVVAVGRSFNPYREVFTADRPFLLLIRESIINTLLFTGRVADPCNQ</sequence>
<dbReference type="PANTHER" id="PTHR11461">
    <property type="entry name" value="SERINE PROTEASE INHIBITOR, SERPIN"/>
    <property type="match status" value="1"/>
</dbReference>
<dbReference type="InterPro" id="IPR042185">
    <property type="entry name" value="Serpin_sf_2"/>
</dbReference>
<dbReference type="Gene3D" id="3.30.497.10">
    <property type="entry name" value="Antithrombin, subunit I, domain 2"/>
    <property type="match status" value="1"/>
</dbReference>
<dbReference type="GeneTree" id="ENSGT00940000157967"/>
<evidence type="ECO:0000313" key="2">
    <source>
        <dbReference type="Ensembl" id="ENSPNYP00000031876.1"/>
    </source>
</evidence>
<dbReference type="Ensembl" id="ENSPNYT00000032638.1">
    <property type="protein sequence ID" value="ENSPNYP00000031876.1"/>
    <property type="gene ID" value="ENSPNYG00000024050.1"/>
</dbReference>
<dbReference type="STRING" id="303518.ENSPNYP00000031876"/>
<dbReference type="Pfam" id="PF00079">
    <property type="entry name" value="Serpin"/>
    <property type="match status" value="1"/>
</dbReference>
<dbReference type="GO" id="GO:0004867">
    <property type="term" value="F:serine-type endopeptidase inhibitor activity"/>
    <property type="evidence" value="ECO:0007669"/>
    <property type="project" value="InterPro"/>
</dbReference>
<protein>
    <submittedName>
        <fullName evidence="2">Antithrombin-III-like</fullName>
    </submittedName>
</protein>
<dbReference type="Gene3D" id="2.30.39.10">
    <property type="entry name" value="Alpha-1-antitrypsin, domain 1"/>
    <property type="match status" value="1"/>
</dbReference>
<feature type="domain" description="Serpin" evidence="1">
    <location>
        <begin position="3"/>
        <end position="111"/>
    </location>
</feature>
<dbReference type="InterPro" id="IPR000215">
    <property type="entry name" value="Serpin_fam"/>
</dbReference>
<dbReference type="GO" id="GO:0005615">
    <property type="term" value="C:extracellular space"/>
    <property type="evidence" value="ECO:0007669"/>
    <property type="project" value="InterPro"/>
</dbReference>
<dbReference type="InterPro" id="IPR036186">
    <property type="entry name" value="Serpin_sf"/>
</dbReference>
<dbReference type="AlphaFoldDB" id="A0A3B4HD60"/>
<accession>A0A3B4HD60</accession>
<organism evidence="2">
    <name type="scientific">Pundamilia nyererei</name>
    <dbReference type="NCBI Taxonomy" id="303518"/>
    <lineage>
        <taxon>Eukaryota</taxon>
        <taxon>Metazoa</taxon>
        <taxon>Chordata</taxon>
        <taxon>Craniata</taxon>
        <taxon>Vertebrata</taxon>
        <taxon>Euteleostomi</taxon>
        <taxon>Actinopterygii</taxon>
        <taxon>Neopterygii</taxon>
        <taxon>Teleostei</taxon>
        <taxon>Neoteleostei</taxon>
        <taxon>Acanthomorphata</taxon>
        <taxon>Ovalentaria</taxon>
        <taxon>Cichlomorphae</taxon>
        <taxon>Cichliformes</taxon>
        <taxon>Cichlidae</taxon>
        <taxon>African cichlids</taxon>
        <taxon>Pseudocrenilabrinae</taxon>
        <taxon>Haplochromini</taxon>
        <taxon>Pundamilia</taxon>
    </lineage>
</organism>
<dbReference type="PANTHER" id="PTHR11461:SF53">
    <property type="entry name" value="ANTITHROMBIN-III"/>
    <property type="match status" value="1"/>
</dbReference>
<reference evidence="2" key="1">
    <citation type="submission" date="2023-09" db="UniProtKB">
        <authorList>
            <consortium name="Ensembl"/>
        </authorList>
    </citation>
    <scope>IDENTIFICATION</scope>
</reference>
<name>A0A3B4HD60_9CICH</name>
<dbReference type="PROSITE" id="PS00284">
    <property type="entry name" value="SERPIN"/>
    <property type="match status" value="1"/>
</dbReference>
<dbReference type="SUPFAM" id="SSF56574">
    <property type="entry name" value="Serpins"/>
    <property type="match status" value="1"/>
</dbReference>
<dbReference type="InterPro" id="IPR023796">
    <property type="entry name" value="Serpin_dom"/>
</dbReference>
<proteinExistence type="predicted"/>